<gene>
    <name evidence="3" type="ORF">J416_07962</name>
</gene>
<dbReference type="EMBL" id="APML01000025">
    <property type="protein sequence ID" value="ENH96996.1"/>
    <property type="molecule type" value="Genomic_DNA"/>
</dbReference>
<dbReference type="InterPro" id="IPR000644">
    <property type="entry name" value="CBS_dom"/>
</dbReference>
<comment type="caution">
    <text evidence="3">The sequence shown here is derived from an EMBL/GenBank/DDBJ whole genome shotgun (WGS) entry which is preliminary data.</text>
</comment>
<dbReference type="InterPro" id="IPR046342">
    <property type="entry name" value="CBS_dom_sf"/>
</dbReference>
<dbReference type="Pfam" id="PF00571">
    <property type="entry name" value="CBS"/>
    <property type="match status" value="1"/>
</dbReference>
<evidence type="ECO:0000313" key="4">
    <source>
        <dbReference type="Proteomes" id="UP000012283"/>
    </source>
</evidence>
<dbReference type="Gene3D" id="3.10.580.10">
    <property type="entry name" value="CBS-domain"/>
    <property type="match status" value="1"/>
</dbReference>
<evidence type="ECO:0000313" key="3">
    <source>
        <dbReference type="EMBL" id="ENH96996.1"/>
    </source>
</evidence>
<keyword evidence="1" id="KW-0129">CBS domain</keyword>
<dbReference type="PROSITE" id="PS51371">
    <property type="entry name" value="CBS"/>
    <property type="match status" value="1"/>
</dbReference>
<feature type="domain" description="CBS" evidence="2">
    <location>
        <begin position="108"/>
        <end position="164"/>
    </location>
</feature>
<evidence type="ECO:0000256" key="1">
    <source>
        <dbReference type="PROSITE-ProRule" id="PRU00703"/>
    </source>
</evidence>
<keyword evidence="4" id="KW-1185">Reference proteome</keyword>
<dbReference type="RefSeq" id="WP_003467813.1">
    <property type="nucleotide sequence ID" value="NZ_APML01000025.1"/>
</dbReference>
<sequence>MESNQNRHQLSERFEAAFNRIHDQLCSYAQEHNQHVSFTEVLQKARTKHQVIDVHFDLLKQCTKLRNAMVHRKIDHDFYIAEPHEDVVDEIERLSKQLEQPPAVTTIASQPVEFFYSDTPLRKILQTIQERGFSQYPIYQNQQFTGLLTESGITQWLSAHSQDVTIEQTTAKDVLSFEENNHVSFLAQSANIFDIQMTFDAYLKHQRKLEAIIITEGGVAHQLPVAIVTSWDLMKYKPLQFPIIQHT</sequence>
<dbReference type="SUPFAM" id="SSF54631">
    <property type="entry name" value="CBS-domain pair"/>
    <property type="match status" value="1"/>
</dbReference>
<reference evidence="3 4" key="1">
    <citation type="submission" date="2013-03" db="EMBL/GenBank/DDBJ databases">
        <title>Draft genome sequence of Gracibacillus halophilus YIM-C55.5, a moderately halophilic and thermophilic organism from the Xiaochaidamu salt lake.</title>
        <authorList>
            <person name="Sugumar T."/>
            <person name="Polireddy D.R."/>
            <person name="Antony A."/>
            <person name="Madhava Y.R."/>
            <person name="Sivakumar N."/>
        </authorList>
    </citation>
    <scope>NUCLEOTIDE SEQUENCE [LARGE SCALE GENOMIC DNA]</scope>
    <source>
        <strain evidence="3 4">YIM-C55.5</strain>
    </source>
</reference>
<evidence type="ECO:0000259" key="2">
    <source>
        <dbReference type="PROSITE" id="PS51371"/>
    </source>
</evidence>
<dbReference type="Proteomes" id="UP000012283">
    <property type="component" value="Unassembled WGS sequence"/>
</dbReference>
<dbReference type="PATRIC" id="fig|1308866.3.peg.1608"/>
<name>N4WV90_9BACI</name>
<dbReference type="eggNOG" id="COG3620">
    <property type="taxonomic scope" value="Bacteria"/>
</dbReference>
<proteinExistence type="predicted"/>
<accession>N4WV90</accession>
<dbReference type="AlphaFoldDB" id="N4WV90"/>
<dbReference type="STRING" id="1308866.J416_07962"/>
<organism evidence="3 4">
    <name type="scientific">Gracilibacillus halophilus YIM-C55.5</name>
    <dbReference type="NCBI Taxonomy" id="1308866"/>
    <lineage>
        <taxon>Bacteria</taxon>
        <taxon>Bacillati</taxon>
        <taxon>Bacillota</taxon>
        <taxon>Bacilli</taxon>
        <taxon>Bacillales</taxon>
        <taxon>Bacillaceae</taxon>
        <taxon>Gracilibacillus</taxon>
    </lineage>
</organism>
<protein>
    <recommendedName>
        <fullName evidence="2">CBS domain-containing protein</fullName>
    </recommendedName>
</protein>